<dbReference type="Proteomes" id="UP000002195">
    <property type="component" value="Unassembled WGS sequence"/>
</dbReference>
<keyword evidence="3" id="KW-1185">Reference proteome</keyword>
<dbReference type="PANTHER" id="PTHR43603:SF2">
    <property type="entry name" value="COBW C-TERMINAL DOMAIN-CONTAINING PROTEIN"/>
    <property type="match status" value="1"/>
</dbReference>
<evidence type="ECO:0000313" key="2">
    <source>
        <dbReference type="EMBL" id="EAL66312.1"/>
    </source>
</evidence>
<dbReference type="dictyBase" id="DDB_G0282213"/>
<dbReference type="PANTHER" id="PTHR43603">
    <property type="entry name" value="COBW DOMAIN-CONTAINING PROTEIN DDB_G0274527"/>
    <property type="match status" value="1"/>
</dbReference>
<evidence type="ECO:0000313" key="3">
    <source>
        <dbReference type="Proteomes" id="UP000002195"/>
    </source>
</evidence>
<dbReference type="OMA" id="IWLANDM"/>
<accession>Q54SU6</accession>
<dbReference type="RefSeq" id="XP_640289.1">
    <property type="nucleotide sequence ID" value="XM_635197.1"/>
</dbReference>
<organism evidence="2 3">
    <name type="scientific">Dictyostelium discoideum</name>
    <name type="common">Social amoeba</name>
    <dbReference type="NCBI Taxonomy" id="44689"/>
    <lineage>
        <taxon>Eukaryota</taxon>
        <taxon>Amoebozoa</taxon>
        <taxon>Evosea</taxon>
        <taxon>Eumycetozoa</taxon>
        <taxon>Dictyostelia</taxon>
        <taxon>Dictyosteliales</taxon>
        <taxon>Dictyosteliaceae</taxon>
        <taxon>Dictyostelium</taxon>
    </lineage>
</organism>
<dbReference type="InterPro" id="IPR027417">
    <property type="entry name" value="P-loop_NTPase"/>
</dbReference>
<comment type="caution">
    <text evidence="2">The sequence shown here is derived from an EMBL/GenBank/DDBJ whole genome shotgun (WGS) entry which is preliminary data.</text>
</comment>
<protein>
    <submittedName>
        <fullName evidence="2">Uncharacterized protein</fullName>
    </submittedName>
</protein>
<proteinExistence type="predicted"/>
<dbReference type="GeneID" id="8623466"/>
<dbReference type="EMBL" id="AAFI02000046">
    <property type="protein sequence ID" value="EAL66312.1"/>
    <property type="molecule type" value="Genomic_DNA"/>
</dbReference>
<feature type="compositionally biased region" description="Acidic residues" evidence="1">
    <location>
        <begin position="156"/>
        <end position="172"/>
    </location>
</feature>
<dbReference type="HOGENOM" id="CLU_560725_0_0_1"/>
<sequence>MTDAIVVIGFINTGKASLYHSIRKDNLGLKVAYLFDGVGTLPQSVLDESNGYKTLVEDTCIELQNGSIVTVMEEEFIGDFILKKGKFDKVIFFSHPFESTFLLEVLSCADEMEGSLGDFISSVKLINVVCILDAESLLDDLKSDKKVGDIMKIMSNEEDGEEEEGEEIDNQDIDDKNYEKELSEKFEKQQLEKHDHSSCCDEKGVCSSSTKQKDTKLECGKGCQKECCDDQNDEIDDLKDLDADIDELVKSSDKLVSTLILEQISISNIIILNKIDKIEKSKLEFIGKLLNLISSSLVIETSYCKIPNFQLLFNYVVTIRDYKLESETDTETGISIVNYYQRKPFHPIRLHKLLYDTIEKNENNQLNLTTNFKGVLLTTGLIWLANDMKNKYNFEILEGKEMIGNKRPFWSTMKESEWNPAIKENIEREIKLFKYQDRKIELSIVGLQSNGFDKDTIIKKLDQCLLTDKEMELGPNTWEIDFKSDLF</sequence>
<dbReference type="KEGG" id="ddi:DDB_G0282213"/>
<dbReference type="InterPro" id="IPR051927">
    <property type="entry name" value="Zn_Chap_cDPG_Synth"/>
</dbReference>
<feature type="region of interest" description="Disordered" evidence="1">
    <location>
        <begin position="154"/>
        <end position="174"/>
    </location>
</feature>
<name>Q54SU6_DICDI</name>
<gene>
    <name evidence="2" type="ORF">DDB_G0282213</name>
</gene>
<dbReference type="InParanoid" id="Q54SU6"/>
<dbReference type="VEuPathDB" id="AmoebaDB:DDB_G0282213"/>
<dbReference type="Gene3D" id="3.40.50.300">
    <property type="entry name" value="P-loop containing nucleotide triphosphate hydrolases"/>
    <property type="match status" value="1"/>
</dbReference>
<dbReference type="AlphaFoldDB" id="Q54SU6"/>
<reference evidence="2 3" key="1">
    <citation type="journal article" date="2005" name="Nature">
        <title>The genome of the social amoeba Dictyostelium discoideum.</title>
        <authorList>
            <consortium name="The Dictyostelium discoideum Sequencing Consortium"/>
            <person name="Eichinger L."/>
            <person name="Pachebat J.A."/>
            <person name="Glockner G."/>
            <person name="Rajandream M.A."/>
            <person name="Sucgang R."/>
            <person name="Berriman M."/>
            <person name="Song J."/>
            <person name="Olsen R."/>
            <person name="Szafranski K."/>
            <person name="Xu Q."/>
            <person name="Tunggal B."/>
            <person name="Kummerfeld S."/>
            <person name="Madera M."/>
            <person name="Konfortov B.A."/>
            <person name="Rivero F."/>
            <person name="Bankier A.T."/>
            <person name="Lehmann R."/>
            <person name="Hamlin N."/>
            <person name="Davies R."/>
            <person name="Gaudet P."/>
            <person name="Fey P."/>
            <person name="Pilcher K."/>
            <person name="Chen G."/>
            <person name="Saunders D."/>
            <person name="Sodergren E."/>
            <person name="Davis P."/>
            <person name="Kerhornou A."/>
            <person name="Nie X."/>
            <person name="Hall N."/>
            <person name="Anjard C."/>
            <person name="Hemphill L."/>
            <person name="Bason N."/>
            <person name="Farbrother P."/>
            <person name="Desany B."/>
            <person name="Just E."/>
            <person name="Morio T."/>
            <person name="Rost R."/>
            <person name="Churcher C."/>
            <person name="Cooper J."/>
            <person name="Haydock S."/>
            <person name="van Driessche N."/>
            <person name="Cronin A."/>
            <person name="Goodhead I."/>
            <person name="Muzny D."/>
            <person name="Mourier T."/>
            <person name="Pain A."/>
            <person name="Lu M."/>
            <person name="Harper D."/>
            <person name="Lindsay R."/>
            <person name="Hauser H."/>
            <person name="James K."/>
            <person name="Quiles M."/>
            <person name="Madan Babu M."/>
            <person name="Saito T."/>
            <person name="Buchrieser C."/>
            <person name="Wardroper A."/>
            <person name="Felder M."/>
            <person name="Thangavelu M."/>
            <person name="Johnson D."/>
            <person name="Knights A."/>
            <person name="Loulseged H."/>
            <person name="Mungall K."/>
            <person name="Oliver K."/>
            <person name="Price C."/>
            <person name="Quail M.A."/>
            <person name="Urushihara H."/>
            <person name="Hernandez J."/>
            <person name="Rabbinowitsch E."/>
            <person name="Steffen D."/>
            <person name="Sanders M."/>
            <person name="Ma J."/>
            <person name="Kohara Y."/>
            <person name="Sharp S."/>
            <person name="Simmonds M."/>
            <person name="Spiegler S."/>
            <person name="Tivey A."/>
            <person name="Sugano S."/>
            <person name="White B."/>
            <person name="Walker D."/>
            <person name="Woodward J."/>
            <person name="Winckler T."/>
            <person name="Tanaka Y."/>
            <person name="Shaulsky G."/>
            <person name="Schleicher M."/>
            <person name="Weinstock G."/>
            <person name="Rosenthal A."/>
            <person name="Cox E.C."/>
            <person name="Chisholm R.L."/>
            <person name="Gibbs R."/>
            <person name="Loomis W.F."/>
            <person name="Platzer M."/>
            <person name="Kay R.R."/>
            <person name="Williams J."/>
            <person name="Dear P.H."/>
            <person name="Noegel A.A."/>
            <person name="Barrell B."/>
            <person name="Kuspa A."/>
        </authorList>
    </citation>
    <scope>NUCLEOTIDE SEQUENCE [LARGE SCALE GENOMIC DNA]</scope>
    <source>
        <strain evidence="2 3">AX4</strain>
    </source>
</reference>
<dbReference type="PaxDb" id="44689-DDB0205270"/>
<dbReference type="FunCoup" id="Q54SU6">
    <property type="interactions" value="744"/>
</dbReference>
<dbReference type="eggNOG" id="ENOG502S8QB">
    <property type="taxonomic scope" value="Eukaryota"/>
</dbReference>
<evidence type="ECO:0000256" key="1">
    <source>
        <dbReference type="SAM" id="MobiDB-lite"/>
    </source>
</evidence>